<accession>A0ABR2Z991</accession>
<feature type="region of interest" description="Disordered" evidence="1">
    <location>
        <begin position="99"/>
        <end position="126"/>
    </location>
</feature>
<reference evidence="2 4" key="1">
    <citation type="submission" date="2024-05" db="EMBL/GenBank/DDBJ databases">
        <title>A draft genome resource for the thread blight pathogen Marasmius tenuissimus strain MS-2.</title>
        <authorList>
            <person name="Yulfo-Soto G.E."/>
            <person name="Baruah I.K."/>
            <person name="Amoako-Attah I."/>
            <person name="Bukari Y."/>
            <person name="Meinhardt L.W."/>
            <person name="Bailey B.A."/>
            <person name="Cohen S.P."/>
        </authorList>
    </citation>
    <scope>NUCLEOTIDE SEQUENCE [LARGE SCALE GENOMIC DNA]</scope>
    <source>
        <strain evidence="2 4">MS-2</strain>
    </source>
</reference>
<organism evidence="2 4">
    <name type="scientific">Marasmius tenuissimus</name>
    <dbReference type="NCBI Taxonomy" id="585030"/>
    <lineage>
        <taxon>Eukaryota</taxon>
        <taxon>Fungi</taxon>
        <taxon>Dikarya</taxon>
        <taxon>Basidiomycota</taxon>
        <taxon>Agaricomycotina</taxon>
        <taxon>Agaricomycetes</taxon>
        <taxon>Agaricomycetidae</taxon>
        <taxon>Agaricales</taxon>
        <taxon>Marasmiineae</taxon>
        <taxon>Marasmiaceae</taxon>
        <taxon>Marasmius</taxon>
    </lineage>
</organism>
<feature type="region of interest" description="Disordered" evidence="1">
    <location>
        <begin position="252"/>
        <end position="400"/>
    </location>
</feature>
<proteinExistence type="predicted"/>
<evidence type="ECO:0000256" key="1">
    <source>
        <dbReference type="SAM" id="MobiDB-lite"/>
    </source>
</evidence>
<feature type="compositionally biased region" description="Polar residues" evidence="1">
    <location>
        <begin position="274"/>
        <end position="287"/>
    </location>
</feature>
<keyword evidence="4" id="KW-1185">Reference proteome</keyword>
<feature type="compositionally biased region" description="Low complexity" evidence="1">
    <location>
        <begin position="338"/>
        <end position="359"/>
    </location>
</feature>
<protein>
    <submittedName>
        <fullName evidence="2">Uncharacterized protein</fullName>
    </submittedName>
</protein>
<comment type="caution">
    <text evidence="2">The sequence shown here is derived from an EMBL/GenBank/DDBJ whole genome shotgun (WGS) entry which is preliminary data.</text>
</comment>
<evidence type="ECO:0000313" key="3">
    <source>
        <dbReference type="EMBL" id="KAL0070053.1"/>
    </source>
</evidence>
<name>A0ABR2Z991_9AGAR</name>
<evidence type="ECO:0000313" key="2">
    <source>
        <dbReference type="EMBL" id="KAL0057878.1"/>
    </source>
</evidence>
<gene>
    <name evidence="3" type="ORF">AAF712_002950</name>
    <name evidence="2" type="ORF">AAF712_015463</name>
</gene>
<feature type="region of interest" description="Disordered" evidence="1">
    <location>
        <begin position="1"/>
        <end position="56"/>
    </location>
</feature>
<dbReference type="EMBL" id="JBBXMP010000416">
    <property type="protein sequence ID" value="KAL0057878.1"/>
    <property type="molecule type" value="Genomic_DNA"/>
</dbReference>
<dbReference type="EMBL" id="JBBXMP010000009">
    <property type="protein sequence ID" value="KAL0070053.1"/>
    <property type="molecule type" value="Genomic_DNA"/>
</dbReference>
<sequence length="423" mass="46134">MLTSRSISRNGDGMPRFGGTKTPGRGLQNENAIRNAPMTLGKGKANIPQTPFQAKGMKGDFKDGPQTGKGKAPIQLNTISRPFLDKTPFPNRIISLQNQTPFQRDLSETPDSAQRPSSTRKHIRLPRHSQKFETPLNTKHHWDISDDELELAAPIAVPEVVEVKDDYDEVEYMAPNTLDLPYQPPFDLQLPNYREVGQTLMGLSRNLALEEPQPLAEISLRTEDIRQVSWDMIPLPELEDDDPFRVPRKKEIPATKSGKTAPARSAKPVPVPNITRTRSIPPSTRPQISRPATSASTARPAPHVRAASTSTSTFTVRTVPRNVPKATPATSSKPPVRPSAVATSKTTASSRRPATSASTYKPSVSAAPRPGSVKAALTTGPTRLSQRPVAAQRTANSKSTDADLIPFKVDATKDVGDDFLFDV</sequence>
<evidence type="ECO:0000313" key="4">
    <source>
        <dbReference type="Proteomes" id="UP001437256"/>
    </source>
</evidence>
<dbReference type="Proteomes" id="UP001437256">
    <property type="component" value="Unassembled WGS sequence"/>
</dbReference>
<feature type="compositionally biased region" description="Low complexity" evidence="1">
    <location>
        <begin position="289"/>
        <end position="319"/>
    </location>
</feature>